<sequence>MKQQFSIQGMSCNHCVAKVEETLQTLPGVQKVKVNLKKAKGMVKFDESQIQSDQIKEKITALGYPAEVIE</sequence>
<dbReference type="PROSITE" id="PS01047">
    <property type="entry name" value="HMA_1"/>
    <property type="match status" value="1"/>
</dbReference>
<evidence type="ECO:0000256" key="2">
    <source>
        <dbReference type="ARBA" id="ARBA00022723"/>
    </source>
</evidence>
<dbReference type="RefSeq" id="WP_067483947.1">
    <property type="nucleotide sequence ID" value="NZ_BJUG01000010.1"/>
</dbReference>
<reference evidence="6 7" key="1">
    <citation type="submission" date="2016-04" db="EMBL/GenBank/DDBJ databases">
        <title>Draft genome of an Enterococcus thailandicus strain isolated from bovine feces.</title>
        <authorList>
            <person name="Beukers A.G."/>
            <person name="Zaheer R."/>
            <person name="Goji N."/>
            <person name="Cook S.R."/>
            <person name="Amoako K."/>
            <person name="Chaves A.V."/>
            <person name="Ward M.P."/>
            <person name="Mcallister T.A."/>
        </authorList>
    </citation>
    <scope>NUCLEOTIDE SEQUENCE [LARGE SCALE GENOMIC DNA]</scope>
    <source>
        <strain evidence="6 7">F0711D 46</strain>
    </source>
</reference>
<reference evidence="5 8" key="2">
    <citation type="submission" date="2019-07" db="EMBL/GenBank/DDBJ databases">
        <title>Whole genome shotgun sequence of Enterococcus thailandicus NBRC 101867.</title>
        <authorList>
            <person name="Hosoyama A."/>
            <person name="Uohara A."/>
            <person name="Ohji S."/>
            <person name="Ichikawa N."/>
        </authorList>
    </citation>
    <scope>NUCLEOTIDE SEQUENCE [LARGE SCALE GENOMIC DNA]</scope>
    <source>
        <strain evidence="5 8">NBRC 101867</strain>
    </source>
</reference>
<protein>
    <recommendedName>
        <fullName evidence="1">Copper chaperone CopZ</fullName>
    </recommendedName>
</protein>
<dbReference type="InterPro" id="IPR006121">
    <property type="entry name" value="HMA_dom"/>
</dbReference>
<evidence type="ECO:0000313" key="7">
    <source>
        <dbReference type="Proteomes" id="UP000078516"/>
    </source>
</evidence>
<evidence type="ECO:0000313" key="6">
    <source>
        <dbReference type="EMBL" id="OAQ55458.1"/>
    </source>
</evidence>
<evidence type="ECO:0000313" key="5">
    <source>
        <dbReference type="EMBL" id="GEK37648.1"/>
    </source>
</evidence>
<organism evidence="6 7">
    <name type="scientific">Enterococcus thailandicus</name>
    <dbReference type="NCBI Taxonomy" id="417368"/>
    <lineage>
        <taxon>Bacteria</taxon>
        <taxon>Bacillati</taxon>
        <taxon>Bacillota</taxon>
        <taxon>Bacilli</taxon>
        <taxon>Lactobacillales</taxon>
        <taxon>Enterococcaceae</taxon>
        <taxon>Enterococcus</taxon>
    </lineage>
</organism>
<dbReference type="PROSITE" id="PS50846">
    <property type="entry name" value="HMA_2"/>
    <property type="match status" value="1"/>
</dbReference>
<dbReference type="PRINTS" id="PR00942">
    <property type="entry name" value="CUATPASEI"/>
</dbReference>
<proteinExistence type="predicted"/>
<dbReference type="KEGG" id="eth:CK496_03495"/>
<dbReference type="PANTHER" id="PTHR46594:SF4">
    <property type="entry name" value="P-TYPE CATION-TRANSPORTING ATPASE"/>
    <property type="match status" value="1"/>
</dbReference>
<gene>
    <name evidence="5" type="primary">copZ</name>
    <name evidence="6" type="ORF">A6E74_08160</name>
    <name evidence="5" type="ORF">ETH01_19350</name>
</gene>
<dbReference type="InterPro" id="IPR006122">
    <property type="entry name" value="HMA_Cu_ion-bd"/>
</dbReference>
<dbReference type="PANTHER" id="PTHR46594">
    <property type="entry name" value="P-TYPE CATION-TRANSPORTING ATPASE"/>
    <property type="match status" value="1"/>
</dbReference>
<dbReference type="AlphaFoldDB" id="A0A179EQD2"/>
<keyword evidence="7" id="KW-1185">Reference proteome</keyword>
<dbReference type="Proteomes" id="UP000078516">
    <property type="component" value="Unassembled WGS sequence"/>
</dbReference>
<dbReference type="FunFam" id="3.30.70.100:FF:000001">
    <property type="entry name" value="ATPase copper transporting beta"/>
    <property type="match status" value="1"/>
</dbReference>
<accession>A0A179EQD2</accession>
<feature type="domain" description="HMA" evidence="4">
    <location>
        <begin position="1"/>
        <end position="67"/>
    </location>
</feature>
<dbReference type="Gene3D" id="3.30.70.100">
    <property type="match status" value="1"/>
</dbReference>
<evidence type="ECO:0000259" key="4">
    <source>
        <dbReference type="PROSITE" id="PS50846"/>
    </source>
</evidence>
<evidence type="ECO:0000256" key="1">
    <source>
        <dbReference type="ARBA" id="ARBA00015313"/>
    </source>
</evidence>
<keyword evidence="3" id="KW-0186">Copper</keyword>
<evidence type="ECO:0000256" key="3">
    <source>
        <dbReference type="ARBA" id="ARBA00023008"/>
    </source>
</evidence>
<comment type="caution">
    <text evidence="6">The sequence shown here is derived from an EMBL/GenBank/DDBJ whole genome shotgun (WGS) entry which is preliminary data.</text>
</comment>
<dbReference type="InterPro" id="IPR036163">
    <property type="entry name" value="HMA_dom_sf"/>
</dbReference>
<dbReference type="EMBL" id="LWMN01000013">
    <property type="protein sequence ID" value="OAQ55458.1"/>
    <property type="molecule type" value="Genomic_DNA"/>
</dbReference>
<dbReference type="OrthoDB" id="9813965at2"/>
<dbReference type="NCBIfam" id="NF033794">
    <property type="entry name" value="chaper_CopZ_Eh"/>
    <property type="match status" value="1"/>
</dbReference>
<dbReference type="SUPFAM" id="SSF55008">
    <property type="entry name" value="HMA, heavy metal-associated domain"/>
    <property type="match status" value="1"/>
</dbReference>
<name>A0A179EQD2_ENTTH</name>
<dbReference type="EMBL" id="BJUG01000010">
    <property type="protein sequence ID" value="GEK37648.1"/>
    <property type="molecule type" value="Genomic_DNA"/>
</dbReference>
<keyword evidence="2" id="KW-0479">Metal-binding</keyword>
<dbReference type="GO" id="GO:0005507">
    <property type="term" value="F:copper ion binding"/>
    <property type="evidence" value="ECO:0007669"/>
    <property type="project" value="InterPro"/>
</dbReference>
<dbReference type="GeneID" id="77486696"/>
<dbReference type="NCBIfam" id="TIGR00003">
    <property type="entry name" value="copper ion binding protein"/>
    <property type="match status" value="1"/>
</dbReference>
<dbReference type="InterPro" id="IPR017969">
    <property type="entry name" value="Heavy-metal-associated_CS"/>
</dbReference>
<dbReference type="PATRIC" id="fig|417368.6.peg.739"/>
<dbReference type="Pfam" id="PF00403">
    <property type="entry name" value="HMA"/>
    <property type="match status" value="1"/>
</dbReference>
<dbReference type="Proteomes" id="UP000321361">
    <property type="component" value="Unassembled WGS sequence"/>
</dbReference>
<dbReference type="CDD" id="cd00371">
    <property type="entry name" value="HMA"/>
    <property type="match status" value="1"/>
</dbReference>
<evidence type="ECO:0000313" key="8">
    <source>
        <dbReference type="Proteomes" id="UP000321361"/>
    </source>
</evidence>